<dbReference type="EMBL" id="LAZR01023632">
    <property type="protein sequence ID" value="KKL77850.1"/>
    <property type="molecule type" value="Genomic_DNA"/>
</dbReference>
<proteinExistence type="predicted"/>
<protein>
    <recommendedName>
        <fullName evidence="2">Transposase</fullName>
    </recommendedName>
</protein>
<name>A0A0F9H858_9ZZZZ</name>
<evidence type="ECO:0000313" key="1">
    <source>
        <dbReference type="EMBL" id="KKL77850.1"/>
    </source>
</evidence>
<accession>A0A0F9H858</accession>
<organism evidence="1">
    <name type="scientific">marine sediment metagenome</name>
    <dbReference type="NCBI Taxonomy" id="412755"/>
    <lineage>
        <taxon>unclassified sequences</taxon>
        <taxon>metagenomes</taxon>
        <taxon>ecological metagenomes</taxon>
    </lineage>
</organism>
<gene>
    <name evidence="1" type="ORF">LCGC14_2030780</name>
</gene>
<reference evidence="1" key="1">
    <citation type="journal article" date="2015" name="Nature">
        <title>Complex archaea that bridge the gap between prokaryotes and eukaryotes.</title>
        <authorList>
            <person name="Spang A."/>
            <person name="Saw J.H."/>
            <person name="Jorgensen S.L."/>
            <person name="Zaremba-Niedzwiedzka K."/>
            <person name="Martijn J."/>
            <person name="Lind A.E."/>
            <person name="van Eijk R."/>
            <person name="Schleper C."/>
            <person name="Guy L."/>
            <person name="Ettema T.J."/>
        </authorList>
    </citation>
    <scope>NUCLEOTIDE SEQUENCE</scope>
</reference>
<sequence length="53" mass="6370">MEQPPKKIKIEINGEEFEAEYREFKSGRKGYGLYGRIKIKDYPYRISLNIIEM</sequence>
<dbReference type="AlphaFoldDB" id="A0A0F9H858"/>
<comment type="caution">
    <text evidence="1">The sequence shown here is derived from an EMBL/GenBank/DDBJ whole genome shotgun (WGS) entry which is preliminary data.</text>
</comment>
<evidence type="ECO:0008006" key="2">
    <source>
        <dbReference type="Google" id="ProtNLM"/>
    </source>
</evidence>